<accession>A0A9Q0H5F7</accession>
<dbReference type="EMBL" id="JAMYWD010000009">
    <property type="protein sequence ID" value="KAJ4959893.1"/>
    <property type="molecule type" value="Genomic_DNA"/>
</dbReference>
<dbReference type="GO" id="GO:0034605">
    <property type="term" value="P:cellular response to heat"/>
    <property type="evidence" value="ECO:0007669"/>
    <property type="project" value="TreeGrafter"/>
</dbReference>
<evidence type="ECO:0000256" key="5">
    <source>
        <dbReference type="ARBA" id="ARBA00023125"/>
    </source>
</evidence>
<evidence type="ECO:0000256" key="9">
    <source>
        <dbReference type="SAM" id="MobiDB-lite"/>
    </source>
</evidence>
<dbReference type="GO" id="GO:0005634">
    <property type="term" value="C:nucleus"/>
    <property type="evidence" value="ECO:0007669"/>
    <property type="project" value="UniProtKB-SubCell"/>
</dbReference>
<dbReference type="Gene3D" id="1.10.10.10">
    <property type="entry name" value="Winged helix-like DNA-binding domain superfamily/Winged helix DNA-binding domain"/>
    <property type="match status" value="1"/>
</dbReference>
<dbReference type="InterPro" id="IPR036388">
    <property type="entry name" value="WH-like_DNA-bd_sf"/>
</dbReference>
<keyword evidence="6" id="KW-0804">Transcription</keyword>
<keyword evidence="3" id="KW-0805">Transcription regulation</keyword>
<sequence>MMEESVENSPPPLAPFLAKCCNMVEDPATDSIVSWSPSNDSFIIWDMAAFSNTLLPKYFKHSNFSSFVRQLNTYGFRKTDPDRWEFANEGFIKGQKHLLRSINRKKNSQGLVQQKQSQQKNTPVGACVEVGKFGLAEEVETLKRDKNVLMQELVKVRQHQQIAEARLSCLTKRLQGMEKGQQQMLSFLAIVMQNPGFLSQLFQQNENWHMSDSTKKRRRPTLEQSADDNEPVVSDGQIVMYQLPRNETTEPVFMPILNSNASQDLENGENELFMNMDSMSSLLENDSSPENDAPFMFPDVTDDFQMLDQLLLANVFLENVEETESNISEPMDIGVELESTEMIPV</sequence>
<comment type="similarity">
    <text evidence="8">Belongs to the HSF family.</text>
</comment>
<dbReference type="GO" id="GO:0006357">
    <property type="term" value="P:regulation of transcription by RNA polymerase II"/>
    <property type="evidence" value="ECO:0007669"/>
    <property type="project" value="TreeGrafter"/>
</dbReference>
<evidence type="ECO:0000256" key="2">
    <source>
        <dbReference type="ARBA" id="ARBA00022553"/>
    </source>
</evidence>
<dbReference type="SMART" id="SM00415">
    <property type="entry name" value="HSF"/>
    <property type="match status" value="1"/>
</dbReference>
<dbReference type="GO" id="GO:0003700">
    <property type="term" value="F:DNA-binding transcription factor activity"/>
    <property type="evidence" value="ECO:0007669"/>
    <property type="project" value="InterPro"/>
</dbReference>
<protein>
    <recommendedName>
        <fullName evidence="10">HSF-type DNA-binding domain-containing protein</fullName>
    </recommendedName>
</protein>
<evidence type="ECO:0000256" key="6">
    <source>
        <dbReference type="ARBA" id="ARBA00023163"/>
    </source>
</evidence>
<dbReference type="Pfam" id="PF00447">
    <property type="entry name" value="HSF_DNA-bind"/>
    <property type="match status" value="1"/>
</dbReference>
<feature type="domain" description="HSF-type DNA-binding" evidence="10">
    <location>
        <begin position="12"/>
        <end position="105"/>
    </location>
</feature>
<dbReference type="PANTHER" id="PTHR10015:SF325">
    <property type="entry name" value="HEAT STRESS TRANSCRIPTION FACTOR A-8"/>
    <property type="match status" value="1"/>
</dbReference>
<evidence type="ECO:0000256" key="3">
    <source>
        <dbReference type="ARBA" id="ARBA00023015"/>
    </source>
</evidence>
<organism evidence="11 12">
    <name type="scientific">Protea cynaroides</name>
    <dbReference type="NCBI Taxonomy" id="273540"/>
    <lineage>
        <taxon>Eukaryota</taxon>
        <taxon>Viridiplantae</taxon>
        <taxon>Streptophyta</taxon>
        <taxon>Embryophyta</taxon>
        <taxon>Tracheophyta</taxon>
        <taxon>Spermatophyta</taxon>
        <taxon>Magnoliopsida</taxon>
        <taxon>Proteales</taxon>
        <taxon>Proteaceae</taxon>
        <taxon>Protea</taxon>
    </lineage>
</organism>
<comment type="subcellular location">
    <subcellularLocation>
        <location evidence="1">Nucleus</location>
    </subcellularLocation>
</comment>
<comment type="caution">
    <text evidence="11">The sequence shown here is derived from an EMBL/GenBank/DDBJ whole genome shotgun (WGS) entry which is preliminary data.</text>
</comment>
<dbReference type="PANTHER" id="PTHR10015">
    <property type="entry name" value="HEAT SHOCK TRANSCRIPTION FACTOR"/>
    <property type="match status" value="1"/>
</dbReference>
<dbReference type="GO" id="GO:0000978">
    <property type="term" value="F:RNA polymerase II cis-regulatory region sequence-specific DNA binding"/>
    <property type="evidence" value="ECO:0007669"/>
    <property type="project" value="TreeGrafter"/>
</dbReference>
<evidence type="ECO:0000313" key="11">
    <source>
        <dbReference type="EMBL" id="KAJ4959893.1"/>
    </source>
</evidence>
<reference evidence="11" key="1">
    <citation type="journal article" date="2023" name="Plant J.">
        <title>The genome of the king protea, Protea cynaroides.</title>
        <authorList>
            <person name="Chang J."/>
            <person name="Duong T.A."/>
            <person name="Schoeman C."/>
            <person name="Ma X."/>
            <person name="Roodt D."/>
            <person name="Barker N."/>
            <person name="Li Z."/>
            <person name="Van de Peer Y."/>
            <person name="Mizrachi E."/>
        </authorList>
    </citation>
    <scope>NUCLEOTIDE SEQUENCE</scope>
    <source>
        <tissue evidence="11">Young leaves</tissue>
    </source>
</reference>
<evidence type="ECO:0000256" key="4">
    <source>
        <dbReference type="ARBA" id="ARBA00023016"/>
    </source>
</evidence>
<dbReference type="OrthoDB" id="60033at2759"/>
<evidence type="ECO:0000256" key="7">
    <source>
        <dbReference type="ARBA" id="ARBA00023242"/>
    </source>
</evidence>
<evidence type="ECO:0000313" key="12">
    <source>
        <dbReference type="Proteomes" id="UP001141806"/>
    </source>
</evidence>
<name>A0A9Q0H5F7_9MAGN</name>
<dbReference type="Proteomes" id="UP001141806">
    <property type="component" value="Unassembled WGS sequence"/>
</dbReference>
<feature type="region of interest" description="Disordered" evidence="9">
    <location>
        <begin position="209"/>
        <end position="235"/>
    </location>
</feature>
<keyword evidence="4" id="KW-0346">Stress response</keyword>
<dbReference type="FunFam" id="1.10.10.10:FF:000057">
    <property type="entry name" value="Heat shock transcription factor 1"/>
    <property type="match status" value="1"/>
</dbReference>
<dbReference type="SUPFAM" id="SSF46785">
    <property type="entry name" value="Winged helix' DNA-binding domain"/>
    <property type="match status" value="1"/>
</dbReference>
<keyword evidence="7" id="KW-0539">Nucleus</keyword>
<keyword evidence="2" id="KW-0597">Phosphoprotein</keyword>
<dbReference type="InterPro" id="IPR000232">
    <property type="entry name" value="HSF_DNA-bd"/>
</dbReference>
<keyword evidence="12" id="KW-1185">Reference proteome</keyword>
<evidence type="ECO:0000256" key="8">
    <source>
        <dbReference type="RuleBase" id="RU004020"/>
    </source>
</evidence>
<gene>
    <name evidence="11" type="ORF">NE237_019803</name>
</gene>
<evidence type="ECO:0000259" key="10">
    <source>
        <dbReference type="SMART" id="SM00415"/>
    </source>
</evidence>
<dbReference type="PRINTS" id="PR00056">
    <property type="entry name" value="HSFDOMAIN"/>
</dbReference>
<keyword evidence="5" id="KW-0238">DNA-binding</keyword>
<evidence type="ECO:0000256" key="1">
    <source>
        <dbReference type="ARBA" id="ARBA00004123"/>
    </source>
</evidence>
<proteinExistence type="inferred from homology"/>
<dbReference type="InterPro" id="IPR036390">
    <property type="entry name" value="WH_DNA-bd_sf"/>
</dbReference>
<dbReference type="AlphaFoldDB" id="A0A9Q0H5F7"/>